<gene>
    <name evidence="1" type="ORF">H7849_26150</name>
</gene>
<dbReference type="PANTHER" id="PTHR12993">
    <property type="entry name" value="N-ACETYLGLUCOSAMINYL-PHOSPHATIDYLINOSITOL DE-N-ACETYLASE-RELATED"/>
    <property type="match status" value="1"/>
</dbReference>
<dbReference type="RefSeq" id="WP_186743371.1">
    <property type="nucleotide sequence ID" value="NZ_CP060394.1"/>
</dbReference>
<sequence length="248" mass="27684">MSYRMMCLTAHPDDESGAFGGALLMAHDKGVETSVICLTEGAAGSFRGAATSDEELAQLRRDEFCAASKLLNLTHSEILNYPDGKLDQQNFYELTGMLVEKIRKYRPQVVLTFGGDGGVNLHRDHTITSLAATAAFHWAGRGQLFSNAGKPYAPQKLYYASTPWISVYNSNEGATTARVPYSLSLELGQWKERKIEAFKMHTTQRGVLERVRDFIEKYMNDECYLLVATRSPRPLTEDQALFANVIED</sequence>
<dbReference type="InterPro" id="IPR024078">
    <property type="entry name" value="LmbE-like_dom_sf"/>
</dbReference>
<dbReference type="SUPFAM" id="SSF102588">
    <property type="entry name" value="LmbE-like"/>
    <property type="match status" value="1"/>
</dbReference>
<dbReference type="Gene3D" id="3.40.50.10320">
    <property type="entry name" value="LmbE-like"/>
    <property type="match status" value="1"/>
</dbReference>
<proteinExistence type="predicted"/>
<dbReference type="Proteomes" id="UP000515312">
    <property type="component" value="Chromosome"/>
</dbReference>
<dbReference type="PANTHER" id="PTHR12993:SF11">
    <property type="entry name" value="N-ACETYLGLUCOSAMINYL-PHOSPHATIDYLINOSITOL DE-N-ACETYLASE"/>
    <property type="match status" value="1"/>
</dbReference>
<dbReference type="InterPro" id="IPR003737">
    <property type="entry name" value="GlcNAc_PI_deacetylase-related"/>
</dbReference>
<name>A0A7G8BIP6_9BACT</name>
<reference evidence="1 2" key="1">
    <citation type="submission" date="2020-08" db="EMBL/GenBank/DDBJ databases">
        <title>Edaphobacter telluris sp. nov. and Acidobacterium dinghuensis sp. nov., two acidobacteria isolated from forest soil.</title>
        <authorList>
            <person name="Fu J."/>
            <person name="Qiu L."/>
        </authorList>
    </citation>
    <scope>NUCLEOTIDE SEQUENCE [LARGE SCALE GENOMIC DNA]</scope>
    <source>
        <strain evidence="1">4Y35</strain>
    </source>
</reference>
<dbReference type="GO" id="GO:0016811">
    <property type="term" value="F:hydrolase activity, acting on carbon-nitrogen (but not peptide) bonds, in linear amides"/>
    <property type="evidence" value="ECO:0007669"/>
    <property type="project" value="TreeGrafter"/>
</dbReference>
<organism evidence="1 2">
    <name type="scientific">Alloacidobacterium dinghuense</name>
    <dbReference type="NCBI Taxonomy" id="2763107"/>
    <lineage>
        <taxon>Bacteria</taxon>
        <taxon>Pseudomonadati</taxon>
        <taxon>Acidobacteriota</taxon>
        <taxon>Terriglobia</taxon>
        <taxon>Terriglobales</taxon>
        <taxon>Acidobacteriaceae</taxon>
        <taxon>Alloacidobacterium</taxon>
    </lineage>
</organism>
<dbReference type="AlphaFoldDB" id="A0A7G8BIP6"/>
<dbReference type="KEGG" id="adin:H7849_26150"/>
<dbReference type="EMBL" id="CP060394">
    <property type="protein sequence ID" value="QNI32416.1"/>
    <property type="molecule type" value="Genomic_DNA"/>
</dbReference>
<protein>
    <submittedName>
        <fullName evidence="1">PIG-L family deacetylase</fullName>
    </submittedName>
</protein>
<keyword evidence="2" id="KW-1185">Reference proteome</keyword>
<evidence type="ECO:0000313" key="2">
    <source>
        <dbReference type="Proteomes" id="UP000515312"/>
    </source>
</evidence>
<accession>A0A7G8BIP6</accession>
<evidence type="ECO:0000313" key="1">
    <source>
        <dbReference type="EMBL" id="QNI32416.1"/>
    </source>
</evidence>
<dbReference type="Pfam" id="PF02585">
    <property type="entry name" value="PIG-L"/>
    <property type="match status" value="1"/>
</dbReference>